<dbReference type="Pfam" id="PF19031">
    <property type="entry name" value="Intu_longin_1"/>
    <property type="match status" value="1"/>
</dbReference>
<proteinExistence type="predicted"/>
<reference evidence="3" key="1">
    <citation type="submission" date="2025-08" db="UniProtKB">
        <authorList>
            <consortium name="RefSeq"/>
        </authorList>
    </citation>
    <scope>IDENTIFICATION</scope>
</reference>
<dbReference type="InterPro" id="IPR043987">
    <property type="entry name" value="CCZ1/INTU/HSP4_longin_1"/>
</dbReference>
<dbReference type="InterPro" id="IPR026091">
    <property type="entry name" value="HPS4"/>
</dbReference>
<dbReference type="PANTHER" id="PTHR14407:SF9">
    <property type="entry name" value="BLOC-3 COMPLEX MEMBER HPS4"/>
    <property type="match status" value="1"/>
</dbReference>
<name>A0ABM4CMY9_HYDVU</name>
<dbReference type="GeneID" id="105848255"/>
<dbReference type="PANTHER" id="PTHR14407">
    <property type="entry name" value="HERMANSKY-PUDLAK SYNDROME 4 PROTEIN LIGHT-EAR PROTEIN-RELATED"/>
    <property type="match status" value="1"/>
</dbReference>
<evidence type="ECO:0000313" key="3">
    <source>
        <dbReference type="RefSeq" id="XP_065663189.1"/>
    </source>
</evidence>
<organism evidence="2 3">
    <name type="scientific">Hydra vulgaris</name>
    <name type="common">Hydra</name>
    <name type="synonym">Hydra attenuata</name>
    <dbReference type="NCBI Taxonomy" id="6087"/>
    <lineage>
        <taxon>Eukaryota</taxon>
        <taxon>Metazoa</taxon>
        <taxon>Cnidaria</taxon>
        <taxon>Hydrozoa</taxon>
        <taxon>Hydroidolina</taxon>
        <taxon>Anthoathecata</taxon>
        <taxon>Aplanulata</taxon>
        <taxon>Hydridae</taxon>
        <taxon>Hydra</taxon>
    </lineage>
</organism>
<evidence type="ECO:0000313" key="2">
    <source>
        <dbReference type="Proteomes" id="UP001652625"/>
    </source>
</evidence>
<accession>A0ABM4CMY9</accession>
<gene>
    <name evidence="3" type="primary">LOC105848255</name>
</gene>
<dbReference type="RefSeq" id="XP_065663189.1">
    <property type="nucleotide sequence ID" value="XM_065807117.1"/>
</dbReference>
<sequence>MNANHILFIFDDAIIKTESDSLKDAIVFINPKELSDEFFMFLGQLVGMLAFTRSLAQSIPSSLKLENMKFAIMQKSHYLLFLGVRDLDQPESYLKKKLQMFVDLFTFYNGSFDKLQQLCRSRENFLSKLDLICTSYIQFTECFLNTVSSIFYSIPCITFNKVTSIIFLKAALLLEACQRENGIECGCLLSKGRMIYSQIPYELTHHLLLLYQQKCHSTRVYYPGVELPFGVSICCIYVTIEQYNQIVSSSLMNSCKNNKEETESFSNASAEHYSCDIVENSIVNCHEHAYASKDDSSNLIQDETIELHLYVQNYSNTTILLFMNARVIYDKKEITKLWELSLPCLKDIEAQLKSLVLPQKLLNAKEKYESYLSYQKVGLCKNNLKKMDNGEELINTINTIHQQFKSSPGTTDIFLRNHLFTIFGKQTETEEVFYQPNIKQRSTGELQIGADMTWLFDLYSNDRQSLKKN</sequence>
<protein>
    <submittedName>
        <fullName evidence="3">Uncharacterized protein LOC105848255 isoform X4</fullName>
    </submittedName>
</protein>
<evidence type="ECO:0000259" key="1">
    <source>
        <dbReference type="Pfam" id="PF19031"/>
    </source>
</evidence>
<feature type="domain" description="CCZ1/INTU/HSP4 first Longin" evidence="1">
    <location>
        <begin position="6"/>
        <end position="110"/>
    </location>
</feature>
<dbReference type="Proteomes" id="UP001652625">
    <property type="component" value="Chromosome 10"/>
</dbReference>
<keyword evidence="2" id="KW-1185">Reference proteome</keyword>